<dbReference type="Gene3D" id="3.30.450.40">
    <property type="match status" value="1"/>
</dbReference>
<dbReference type="InterPro" id="IPR003018">
    <property type="entry name" value="GAF"/>
</dbReference>
<reference evidence="5" key="1">
    <citation type="submission" date="2021-01" db="EMBL/GenBank/DDBJ databases">
        <title>Whole genome shotgun sequence of Actinoplanes cyaneus NBRC 14990.</title>
        <authorList>
            <person name="Komaki H."/>
            <person name="Tamura T."/>
        </authorList>
    </citation>
    <scope>NUCLEOTIDE SEQUENCE</scope>
    <source>
        <strain evidence="5">NBRC 14990</strain>
    </source>
</reference>
<dbReference type="PANTHER" id="PTHR35526">
    <property type="entry name" value="ANTI-SIGMA-F FACTOR RSBW-RELATED"/>
    <property type="match status" value="1"/>
</dbReference>
<dbReference type="SUPFAM" id="SSF55874">
    <property type="entry name" value="ATPase domain of HSP90 chaperone/DNA topoisomerase II/histidine kinase"/>
    <property type="match status" value="1"/>
</dbReference>
<keyword evidence="1" id="KW-0418">Kinase</keyword>
<dbReference type="InterPro" id="IPR005561">
    <property type="entry name" value="ANTAR"/>
</dbReference>
<gene>
    <name evidence="5" type="ORF">Acy02nite_17250</name>
</gene>
<keyword evidence="2" id="KW-0805">Transcription regulation</keyword>
<dbReference type="GO" id="GO:0004674">
    <property type="term" value="F:protein serine/threonine kinase activity"/>
    <property type="evidence" value="ECO:0007669"/>
    <property type="project" value="UniProtKB-KW"/>
</dbReference>
<dbReference type="SMART" id="SM00065">
    <property type="entry name" value="GAF"/>
    <property type="match status" value="1"/>
</dbReference>
<dbReference type="InterPro" id="IPR036890">
    <property type="entry name" value="HATPase_C_sf"/>
</dbReference>
<keyword evidence="1" id="KW-0808">Transferase</keyword>
<dbReference type="InterPro" id="IPR029016">
    <property type="entry name" value="GAF-like_dom_sf"/>
</dbReference>
<dbReference type="PANTHER" id="PTHR35526:SF3">
    <property type="entry name" value="ANTI-SIGMA-F FACTOR RSBW"/>
    <property type="match status" value="1"/>
</dbReference>
<proteinExistence type="predicted"/>
<dbReference type="Pfam" id="PF03861">
    <property type="entry name" value="ANTAR"/>
    <property type="match status" value="1"/>
</dbReference>
<evidence type="ECO:0000313" key="5">
    <source>
        <dbReference type="EMBL" id="GID63844.1"/>
    </source>
</evidence>
<evidence type="ECO:0000256" key="3">
    <source>
        <dbReference type="ARBA" id="ARBA00023163"/>
    </source>
</evidence>
<keyword evidence="6" id="KW-1185">Reference proteome</keyword>
<evidence type="ECO:0000313" key="6">
    <source>
        <dbReference type="Proteomes" id="UP000619479"/>
    </source>
</evidence>
<dbReference type="EMBL" id="BOMH01000013">
    <property type="protein sequence ID" value="GID63844.1"/>
    <property type="molecule type" value="Genomic_DNA"/>
</dbReference>
<protein>
    <recommendedName>
        <fullName evidence="4">ANTAR domain-containing protein</fullName>
    </recommendedName>
</protein>
<organism evidence="5 6">
    <name type="scientific">Actinoplanes cyaneus</name>
    <dbReference type="NCBI Taxonomy" id="52696"/>
    <lineage>
        <taxon>Bacteria</taxon>
        <taxon>Bacillati</taxon>
        <taxon>Actinomycetota</taxon>
        <taxon>Actinomycetes</taxon>
        <taxon>Micromonosporales</taxon>
        <taxon>Micromonosporaceae</taxon>
        <taxon>Actinoplanes</taxon>
    </lineage>
</organism>
<dbReference type="Gene3D" id="3.30.565.10">
    <property type="entry name" value="Histidine kinase-like ATPase, C-terminal domain"/>
    <property type="match status" value="1"/>
</dbReference>
<dbReference type="InterPro" id="IPR036388">
    <property type="entry name" value="WH-like_DNA-bd_sf"/>
</dbReference>
<keyword evidence="3" id="KW-0804">Transcription</keyword>
<dbReference type="Pfam" id="PF01590">
    <property type="entry name" value="GAF"/>
    <property type="match status" value="1"/>
</dbReference>
<dbReference type="InterPro" id="IPR003594">
    <property type="entry name" value="HATPase_dom"/>
</dbReference>
<dbReference type="GO" id="GO:0003723">
    <property type="term" value="F:RNA binding"/>
    <property type="evidence" value="ECO:0007669"/>
    <property type="project" value="InterPro"/>
</dbReference>
<name>A0A919M5Y7_9ACTN</name>
<dbReference type="SUPFAM" id="SSF55781">
    <property type="entry name" value="GAF domain-like"/>
    <property type="match status" value="1"/>
</dbReference>
<dbReference type="AlphaFoldDB" id="A0A919M5Y7"/>
<sequence length="375" mass="39311">MVDFLVELSDTLVADLEVDGLLQGVAERCVQLLDAQAAGILVADGRGELRLLAAAPEFTAGVRLFEAVSAPGSWCFATGQTMADPDLGAPDPRWQVFAEDAREAGFRSVSAVPMRVRGEVVGVLSVLRHRPGTFTDEQLRLTRAVANVATAGLLVQRDAGYRTVLAVHAQQVLTGRVAVERARGVLAELLAVDVDVALTELRRHAARTGRSLQAAAAEVVDSLPAAGRSSGSGTVLLAHRVTMDSLPALRAQVRQRLATAGLSGSAVDSFLLAVHEAAANAEEHAGGGRVWLWIHAGGVWCEISDDGPGLPDGFTIRIEPPGPGDVEHAGLWLIRRICPDLLIDSGPGGTRVLLRQQLPAHATGSTSDSTAAVEG</sequence>
<keyword evidence="1" id="KW-0723">Serine/threonine-protein kinase</keyword>
<dbReference type="Pfam" id="PF13581">
    <property type="entry name" value="HATPase_c_2"/>
    <property type="match status" value="1"/>
</dbReference>
<dbReference type="InterPro" id="IPR050267">
    <property type="entry name" value="Anti-sigma-factor_SerPK"/>
</dbReference>
<evidence type="ECO:0000256" key="1">
    <source>
        <dbReference type="ARBA" id="ARBA00022527"/>
    </source>
</evidence>
<evidence type="ECO:0000259" key="4">
    <source>
        <dbReference type="PROSITE" id="PS50921"/>
    </source>
</evidence>
<dbReference type="Proteomes" id="UP000619479">
    <property type="component" value="Unassembled WGS sequence"/>
</dbReference>
<dbReference type="PROSITE" id="PS50921">
    <property type="entry name" value="ANTAR"/>
    <property type="match status" value="1"/>
</dbReference>
<comment type="caution">
    <text evidence="5">The sequence shown here is derived from an EMBL/GenBank/DDBJ whole genome shotgun (WGS) entry which is preliminary data.</text>
</comment>
<evidence type="ECO:0000256" key="2">
    <source>
        <dbReference type="ARBA" id="ARBA00023015"/>
    </source>
</evidence>
<accession>A0A919M5Y7</accession>
<feature type="domain" description="ANTAR" evidence="4">
    <location>
        <begin position="159"/>
        <end position="220"/>
    </location>
</feature>
<dbReference type="SMART" id="SM01012">
    <property type="entry name" value="ANTAR"/>
    <property type="match status" value="1"/>
</dbReference>
<dbReference type="Gene3D" id="1.10.10.10">
    <property type="entry name" value="Winged helix-like DNA-binding domain superfamily/Winged helix DNA-binding domain"/>
    <property type="match status" value="1"/>
</dbReference>